<reference evidence="2 4" key="1">
    <citation type="submission" date="2019-07" db="EMBL/GenBank/DDBJ databases">
        <title>Whole genome shotgun sequence of Cellulomonas hominis NBRC 16055.</title>
        <authorList>
            <person name="Hosoyama A."/>
            <person name="Uohara A."/>
            <person name="Ohji S."/>
            <person name="Ichikawa N."/>
        </authorList>
    </citation>
    <scope>NUCLEOTIDE SEQUENCE [LARGE SCALE GENOMIC DNA]</scope>
    <source>
        <strain evidence="2 4">NBRC 16055</strain>
    </source>
</reference>
<gene>
    <name evidence="2" type="ORF">CHO01_34350</name>
    <name evidence="3" type="ORF">HNR08_000592</name>
</gene>
<feature type="compositionally biased region" description="Acidic residues" evidence="1">
    <location>
        <begin position="65"/>
        <end position="74"/>
    </location>
</feature>
<dbReference type="Proteomes" id="UP000564629">
    <property type="component" value="Unassembled WGS sequence"/>
</dbReference>
<organism evidence="2 4">
    <name type="scientific">Cellulomonas hominis</name>
    <dbReference type="NCBI Taxonomy" id="156981"/>
    <lineage>
        <taxon>Bacteria</taxon>
        <taxon>Bacillati</taxon>
        <taxon>Actinomycetota</taxon>
        <taxon>Actinomycetes</taxon>
        <taxon>Micrococcales</taxon>
        <taxon>Cellulomonadaceae</taxon>
        <taxon>Cellulomonas</taxon>
    </lineage>
</organism>
<comment type="caution">
    <text evidence="2">The sequence shown here is derived from an EMBL/GenBank/DDBJ whole genome shotgun (WGS) entry which is preliminary data.</text>
</comment>
<evidence type="ECO:0000313" key="3">
    <source>
        <dbReference type="EMBL" id="MBB5471856.1"/>
    </source>
</evidence>
<protein>
    <recommendedName>
        <fullName evidence="6">DUF5709 domain-containing protein</fullName>
    </recommendedName>
</protein>
<reference evidence="3 5" key="2">
    <citation type="submission" date="2020-08" db="EMBL/GenBank/DDBJ databases">
        <title>Sequencing the genomes of 1000 actinobacteria strains.</title>
        <authorList>
            <person name="Klenk H.-P."/>
        </authorList>
    </citation>
    <scope>NUCLEOTIDE SEQUENCE [LARGE SCALE GENOMIC DNA]</scope>
    <source>
        <strain evidence="3 5">DSM 9581</strain>
    </source>
</reference>
<feature type="region of interest" description="Disordered" evidence="1">
    <location>
        <begin position="1"/>
        <end position="74"/>
    </location>
</feature>
<evidence type="ECO:0000313" key="5">
    <source>
        <dbReference type="Proteomes" id="UP000564629"/>
    </source>
</evidence>
<dbReference type="RefSeq" id="WP_146840252.1">
    <property type="nucleotide sequence ID" value="NZ_BJVQ01000073.1"/>
</dbReference>
<accession>A0A511FGB5</accession>
<dbReference type="EMBL" id="BJVQ01000073">
    <property type="protein sequence ID" value="GEL48319.1"/>
    <property type="molecule type" value="Genomic_DNA"/>
</dbReference>
<keyword evidence="4" id="KW-1185">Reference proteome</keyword>
<feature type="compositionally biased region" description="Basic and acidic residues" evidence="1">
    <location>
        <begin position="32"/>
        <end position="48"/>
    </location>
</feature>
<evidence type="ECO:0000313" key="2">
    <source>
        <dbReference type="EMBL" id="GEL48319.1"/>
    </source>
</evidence>
<evidence type="ECO:0000313" key="4">
    <source>
        <dbReference type="Proteomes" id="UP000321723"/>
    </source>
</evidence>
<evidence type="ECO:0008006" key="6">
    <source>
        <dbReference type="Google" id="ProtNLM"/>
    </source>
</evidence>
<evidence type="ECO:0000256" key="1">
    <source>
        <dbReference type="SAM" id="MobiDB-lite"/>
    </source>
</evidence>
<name>A0A511FGB5_9CELL</name>
<proteinExistence type="predicted"/>
<dbReference type="EMBL" id="JACHDN010000001">
    <property type="protein sequence ID" value="MBB5471856.1"/>
    <property type="molecule type" value="Genomic_DNA"/>
</dbReference>
<dbReference type="OrthoDB" id="5148094at2"/>
<sequence>MSTVPGDRTWRDAGLVEPALTDLPEVEPDDDRDARDGAYTPDEPRPDLAGEADPGDVAEQATPVPEDETEEYPA</sequence>
<dbReference type="AlphaFoldDB" id="A0A511FGB5"/>
<dbReference type="Proteomes" id="UP000321723">
    <property type="component" value="Unassembled WGS sequence"/>
</dbReference>